<reference evidence="1 2" key="1">
    <citation type="submission" date="2015-01" db="EMBL/GenBank/DDBJ databases">
        <title>Evolution of Trichinella species and genotypes.</title>
        <authorList>
            <person name="Korhonen P.K."/>
            <person name="Edoardo P."/>
            <person name="Giuseppe L.R."/>
            <person name="Gasser R.B."/>
        </authorList>
    </citation>
    <scope>NUCLEOTIDE SEQUENCE [LARGE SCALE GENOMIC DNA]</scope>
    <source>
        <strain evidence="1">ISS1029</strain>
    </source>
</reference>
<dbReference type="Proteomes" id="UP000055024">
    <property type="component" value="Unassembled WGS sequence"/>
</dbReference>
<protein>
    <submittedName>
        <fullName evidence="1">Uncharacterized protein</fullName>
    </submittedName>
</protein>
<name>A0A0V1HYN6_9BILA</name>
<comment type="caution">
    <text evidence="1">The sequence shown here is derived from an EMBL/GenBank/DDBJ whole genome shotgun (WGS) entry which is preliminary data.</text>
</comment>
<organism evidence="1 2">
    <name type="scientific">Trichinella zimbabwensis</name>
    <dbReference type="NCBI Taxonomy" id="268475"/>
    <lineage>
        <taxon>Eukaryota</taxon>
        <taxon>Metazoa</taxon>
        <taxon>Ecdysozoa</taxon>
        <taxon>Nematoda</taxon>
        <taxon>Enoplea</taxon>
        <taxon>Dorylaimia</taxon>
        <taxon>Trichinellida</taxon>
        <taxon>Trichinellidae</taxon>
        <taxon>Trichinella</taxon>
    </lineage>
</organism>
<sequence>MNPFSLPNLLCYMFEEKLRNYSCITKAYWQLKNKDSDFLVEMSRSENEMIEINRKSLIVQLVISKFV</sequence>
<proteinExistence type="predicted"/>
<evidence type="ECO:0000313" key="2">
    <source>
        <dbReference type="Proteomes" id="UP000055024"/>
    </source>
</evidence>
<accession>A0A0V1HYN6</accession>
<keyword evidence="2" id="KW-1185">Reference proteome</keyword>
<dbReference type="EMBL" id="JYDP01000015">
    <property type="protein sequence ID" value="KRZ15822.1"/>
    <property type="molecule type" value="Genomic_DNA"/>
</dbReference>
<dbReference type="AlphaFoldDB" id="A0A0V1HYN6"/>
<gene>
    <name evidence="1" type="ORF">T11_10413</name>
</gene>
<evidence type="ECO:0000313" key="1">
    <source>
        <dbReference type="EMBL" id="KRZ15822.1"/>
    </source>
</evidence>